<proteinExistence type="predicted"/>
<gene>
    <name evidence="2" type="ORF">BG015_006822</name>
</gene>
<evidence type="ECO:0000313" key="3">
    <source>
        <dbReference type="Proteomes" id="UP000748756"/>
    </source>
</evidence>
<name>A0A9P5UU20_9FUNG</name>
<dbReference type="Proteomes" id="UP000748756">
    <property type="component" value="Unassembled WGS sequence"/>
</dbReference>
<feature type="compositionally biased region" description="Low complexity" evidence="1">
    <location>
        <begin position="1"/>
        <end position="13"/>
    </location>
</feature>
<evidence type="ECO:0000313" key="2">
    <source>
        <dbReference type="EMBL" id="KAF9117911.1"/>
    </source>
</evidence>
<dbReference type="OrthoDB" id="2449625at2759"/>
<sequence>TASASAGAATGAGSRMGGGVGAGKRGMIGKGGDRESLSEDYRQQQEQYYQQQPEWFAKKSPLEYYRQVPPIEELLRGVGRKESDNSLNGGMDGGMSGPGDKDEIELQHAGSSTSSAPGQGLSEIMAARSLQASTMQHNLRQHQLQQQQNPFQAQQQQQQYGRESIPLNPTDNNHAGRYNEPAK</sequence>
<feature type="compositionally biased region" description="Gly residues" evidence="1">
    <location>
        <begin position="14"/>
        <end position="30"/>
    </location>
</feature>
<feature type="region of interest" description="Disordered" evidence="1">
    <location>
        <begin position="1"/>
        <end position="49"/>
    </location>
</feature>
<feature type="compositionally biased region" description="Basic and acidic residues" evidence="1">
    <location>
        <begin position="31"/>
        <end position="43"/>
    </location>
</feature>
<reference evidence="2" key="1">
    <citation type="journal article" date="2020" name="Fungal Divers.">
        <title>Resolving the Mortierellaceae phylogeny through synthesis of multi-gene phylogenetics and phylogenomics.</title>
        <authorList>
            <person name="Vandepol N."/>
            <person name="Liber J."/>
            <person name="Desiro A."/>
            <person name="Na H."/>
            <person name="Kennedy M."/>
            <person name="Barry K."/>
            <person name="Grigoriev I.V."/>
            <person name="Miller A.N."/>
            <person name="O'Donnell K."/>
            <person name="Stajich J.E."/>
            <person name="Bonito G."/>
        </authorList>
    </citation>
    <scope>NUCLEOTIDE SEQUENCE</scope>
    <source>
        <strain evidence="2">NRRL 6426</strain>
    </source>
</reference>
<dbReference type="EMBL" id="JAAAUQ010003315">
    <property type="protein sequence ID" value="KAF9117911.1"/>
    <property type="molecule type" value="Genomic_DNA"/>
</dbReference>
<feature type="region of interest" description="Disordered" evidence="1">
    <location>
        <begin position="74"/>
        <end position="183"/>
    </location>
</feature>
<feature type="non-terminal residue" evidence="2">
    <location>
        <position position="183"/>
    </location>
</feature>
<accession>A0A9P5UU20</accession>
<protein>
    <submittedName>
        <fullName evidence="2">Uncharacterized protein</fullName>
    </submittedName>
</protein>
<feature type="compositionally biased region" description="Basic and acidic residues" evidence="1">
    <location>
        <begin position="74"/>
        <end position="84"/>
    </location>
</feature>
<comment type="caution">
    <text evidence="2">The sequence shown here is derived from an EMBL/GenBank/DDBJ whole genome shotgun (WGS) entry which is preliminary data.</text>
</comment>
<feature type="compositionally biased region" description="Low complexity" evidence="1">
    <location>
        <begin position="136"/>
        <end position="159"/>
    </location>
</feature>
<dbReference type="AlphaFoldDB" id="A0A9P5UU20"/>
<evidence type="ECO:0000256" key="1">
    <source>
        <dbReference type="SAM" id="MobiDB-lite"/>
    </source>
</evidence>
<feature type="non-terminal residue" evidence="2">
    <location>
        <position position="1"/>
    </location>
</feature>
<keyword evidence="3" id="KW-1185">Reference proteome</keyword>
<organism evidence="2 3">
    <name type="scientific">Linnemannia schmuckeri</name>
    <dbReference type="NCBI Taxonomy" id="64567"/>
    <lineage>
        <taxon>Eukaryota</taxon>
        <taxon>Fungi</taxon>
        <taxon>Fungi incertae sedis</taxon>
        <taxon>Mucoromycota</taxon>
        <taxon>Mortierellomycotina</taxon>
        <taxon>Mortierellomycetes</taxon>
        <taxon>Mortierellales</taxon>
        <taxon>Mortierellaceae</taxon>
        <taxon>Linnemannia</taxon>
    </lineage>
</organism>